<reference evidence="2" key="1">
    <citation type="journal article" date="2023" name="Mol. Biol. Evol.">
        <title>Third-Generation Sequencing Reveals the Adaptive Role of the Epigenome in Three Deep-Sea Polychaetes.</title>
        <authorList>
            <person name="Perez M."/>
            <person name="Aroh O."/>
            <person name="Sun Y."/>
            <person name="Lan Y."/>
            <person name="Juniper S.K."/>
            <person name="Young C.R."/>
            <person name="Angers B."/>
            <person name="Qian P.Y."/>
        </authorList>
    </citation>
    <scope>NUCLEOTIDE SEQUENCE</scope>
    <source>
        <strain evidence="2">P08H-3</strain>
    </source>
</reference>
<evidence type="ECO:0000313" key="2">
    <source>
        <dbReference type="EMBL" id="KAK2156033.1"/>
    </source>
</evidence>
<evidence type="ECO:0008006" key="4">
    <source>
        <dbReference type="Google" id="ProtNLM"/>
    </source>
</evidence>
<dbReference type="InterPro" id="IPR010487">
    <property type="entry name" value="NGRN/Rrg9"/>
</dbReference>
<dbReference type="Proteomes" id="UP001208570">
    <property type="component" value="Unassembled WGS sequence"/>
</dbReference>
<gene>
    <name evidence="2" type="ORF">LSH36_223g01030</name>
</gene>
<dbReference type="EMBL" id="JAODUP010000223">
    <property type="protein sequence ID" value="KAK2156033.1"/>
    <property type="molecule type" value="Genomic_DNA"/>
</dbReference>
<organism evidence="2 3">
    <name type="scientific">Paralvinella palmiformis</name>
    <dbReference type="NCBI Taxonomy" id="53620"/>
    <lineage>
        <taxon>Eukaryota</taxon>
        <taxon>Metazoa</taxon>
        <taxon>Spiralia</taxon>
        <taxon>Lophotrochozoa</taxon>
        <taxon>Annelida</taxon>
        <taxon>Polychaeta</taxon>
        <taxon>Sedentaria</taxon>
        <taxon>Canalipalpata</taxon>
        <taxon>Terebellida</taxon>
        <taxon>Terebelliformia</taxon>
        <taxon>Alvinellidae</taxon>
        <taxon>Paralvinella</taxon>
    </lineage>
</organism>
<dbReference type="Pfam" id="PF06413">
    <property type="entry name" value="Neugrin"/>
    <property type="match status" value="1"/>
</dbReference>
<feature type="region of interest" description="Disordered" evidence="1">
    <location>
        <begin position="408"/>
        <end position="430"/>
    </location>
</feature>
<sequence length="472" mass="54857">MLILQLKRTLLCIYHKVICQMPVAYYARVRISRYPALSKSDPKIDYDDPAAYKLSEMYEDEEQLKEKPSSDPHSPRRTVFKTIERKFFRPPQEINLLTWDAKEQIRYLHQEFPDEWTVEKLSQSFPISISGVQRLLKSKFQPRTVDEVIRHDRRVQKAWKALKDTRKGKLTSGPIISRYEMLKENNQLKLLSNAAGHKYLPHSDWHQKMLEADSAKDQQPGVYKSLVTDYLKLKTAKDEIMSSLTKEQQCILSDNSLSNEVYLQLLVKNISEEKDTTASDTSNQAVKQENKITNETYCEENRREIPSITTRNNDSNTDKPIRLRASITNQSFLASKKDQNNYDEPIDIGLRDTKKLSLSHRPADNKVDEISEDEIRKLQKENVSWLPSEKASPESELKDAVYFESPAGSDVTEPYMYDPDTGYQYPFGRHKDLPKETIDMSKIEKPSKNETLLVQDGKDVYDEDGEFLYRIP</sequence>
<dbReference type="GO" id="GO:0005634">
    <property type="term" value="C:nucleus"/>
    <property type="evidence" value="ECO:0007669"/>
    <property type="project" value="TreeGrafter"/>
</dbReference>
<dbReference type="AlphaFoldDB" id="A0AAD9JMN8"/>
<dbReference type="PANTHER" id="PTHR13475">
    <property type="entry name" value="NEUGRIN"/>
    <property type="match status" value="1"/>
</dbReference>
<proteinExistence type="predicted"/>
<evidence type="ECO:0000313" key="3">
    <source>
        <dbReference type="Proteomes" id="UP001208570"/>
    </source>
</evidence>
<dbReference type="PANTHER" id="PTHR13475:SF3">
    <property type="entry name" value="NEUGRIN"/>
    <property type="match status" value="1"/>
</dbReference>
<evidence type="ECO:0000256" key="1">
    <source>
        <dbReference type="SAM" id="MobiDB-lite"/>
    </source>
</evidence>
<accession>A0AAD9JMN8</accession>
<protein>
    <recommendedName>
        <fullName evidence="4">Neugrin</fullName>
    </recommendedName>
</protein>
<keyword evidence="3" id="KW-1185">Reference proteome</keyword>
<name>A0AAD9JMN8_9ANNE</name>
<comment type="caution">
    <text evidence="2">The sequence shown here is derived from an EMBL/GenBank/DDBJ whole genome shotgun (WGS) entry which is preliminary data.</text>
</comment>